<dbReference type="InterPro" id="IPR043128">
    <property type="entry name" value="Rev_trsase/Diguanyl_cyclase"/>
</dbReference>
<dbReference type="Proteomes" id="UP000078070">
    <property type="component" value="Chromosome"/>
</dbReference>
<keyword evidence="6" id="KW-1185">Reference proteome</keyword>
<dbReference type="CDD" id="cd04598">
    <property type="entry name" value="CBS_pair_GGDEF_EAL"/>
    <property type="match status" value="1"/>
</dbReference>
<dbReference type="AlphaFoldDB" id="A0A1A9EU93"/>
<dbReference type="Gene3D" id="3.10.580.10">
    <property type="entry name" value="CBS-domain"/>
    <property type="match status" value="1"/>
</dbReference>
<feature type="domain" description="GGDEF" evidence="3">
    <location>
        <begin position="435"/>
        <end position="588"/>
    </location>
</feature>
<dbReference type="Gene3D" id="3.30.70.270">
    <property type="match status" value="1"/>
</dbReference>
<keyword evidence="1" id="KW-0129">CBS domain</keyword>
<dbReference type="CDD" id="cd01948">
    <property type="entry name" value="EAL"/>
    <property type="match status" value="1"/>
</dbReference>
<dbReference type="SMART" id="SM00052">
    <property type="entry name" value="EAL"/>
    <property type="match status" value="1"/>
</dbReference>
<feature type="domain" description="CBS" evidence="4">
    <location>
        <begin position="279"/>
        <end position="337"/>
    </location>
</feature>
<feature type="domain" description="EAL" evidence="2">
    <location>
        <begin position="9"/>
        <end position="260"/>
    </location>
</feature>
<organism evidence="5 6">
    <name type="scientific">Marinobacterium aestuarii</name>
    <dbReference type="NCBI Taxonomy" id="1821621"/>
    <lineage>
        <taxon>Bacteria</taxon>
        <taxon>Pseudomonadati</taxon>
        <taxon>Pseudomonadota</taxon>
        <taxon>Gammaproteobacteria</taxon>
        <taxon>Oceanospirillales</taxon>
        <taxon>Oceanospirillaceae</taxon>
        <taxon>Marinobacterium</taxon>
    </lineage>
</organism>
<evidence type="ECO:0000259" key="4">
    <source>
        <dbReference type="PROSITE" id="PS51371"/>
    </source>
</evidence>
<evidence type="ECO:0000259" key="3">
    <source>
        <dbReference type="PROSITE" id="PS50887"/>
    </source>
</evidence>
<dbReference type="PANTHER" id="PTHR33121">
    <property type="entry name" value="CYCLIC DI-GMP PHOSPHODIESTERASE PDEF"/>
    <property type="match status" value="1"/>
</dbReference>
<dbReference type="PANTHER" id="PTHR33121:SF76">
    <property type="entry name" value="SIGNALING PROTEIN"/>
    <property type="match status" value="1"/>
</dbReference>
<dbReference type="NCBIfam" id="TIGR00254">
    <property type="entry name" value="GGDEF"/>
    <property type="match status" value="1"/>
</dbReference>
<dbReference type="SMART" id="SM00267">
    <property type="entry name" value="GGDEF"/>
    <property type="match status" value="1"/>
</dbReference>
<dbReference type="InterPro" id="IPR046342">
    <property type="entry name" value="CBS_dom_sf"/>
</dbReference>
<dbReference type="SUPFAM" id="SSF55073">
    <property type="entry name" value="Nucleotide cyclase"/>
    <property type="match status" value="1"/>
</dbReference>
<name>A0A1A9EU93_9GAMM</name>
<dbReference type="PROSITE" id="PS50887">
    <property type="entry name" value="GGDEF"/>
    <property type="match status" value="1"/>
</dbReference>
<evidence type="ECO:0000313" key="6">
    <source>
        <dbReference type="Proteomes" id="UP000078070"/>
    </source>
</evidence>
<dbReference type="RefSeq" id="WP_067377660.1">
    <property type="nucleotide sequence ID" value="NZ_CP015839.1"/>
</dbReference>
<dbReference type="CDD" id="cd01949">
    <property type="entry name" value="GGDEF"/>
    <property type="match status" value="1"/>
</dbReference>
<dbReference type="SUPFAM" id="SSF141868">
    <property type="entry name" value="EAL domain-like"/>
    <property type="match status" value="1"/>
</dbReference>
<protein>
    <submittedName>
        <fullName evidence="5">Diguanylate cyclase</fullName>
    </submittedName>
</protein>
<dbReference type="SUPFAM" id="SSF54631">
    <property type="entry name" value="CBS-domain pair"/>
    <property type="match status" value="1"/>
</dbReference>
<dbReference type="STRING" id="1821621.A8C75_02535"/>
<dbReference type="EMBL" id="CP015839">
    <property type="protein sequence ID" value="ANG61455.1"/>
    <property type="molecule type" value="Genomic_DNA"/>
</dbReference>
<dbReference type="GO" id="GO:0071111">
    <property type="term" value="F:cyclic-guanylate-specific phosphodiesterase activity"/>
    <property type="evidence" value="ECO:0007669"/>
    <property type="project" value="InterPro"/>
</dbReference>
<proteinExistence type="predicted"/>
<sequence length="589" mass="65314">MQSSLHTAPVANELSVLDTIIRDENLTPYFQPIVDLQSGEVIGHEALIRGPQDSAMQMPGPLFAAALAEGRLAELELLCRRLALQRFAELRPAGKLFLNINASLLGMPGHPQGLTLEWLEQLKIPQASIVIELSEQHPFDHCGLTQTAVRHYQDMGFGIAIDDLGSGYSGLRLWSELQPAYVKIDKHFVRGIDQNSVKREFVKSIINIGNSTRCRVVAEGIETRGELHTLQLLGVGFGQGFLLGKPQSLPVAAAACRHIAMTPRRASRDNERAETAAVLLRSAPAVTLDDKIDAASVLLRQHPDLTLIPVLDDGQPVGVLRRQELWELYSSQYGRALYEQRSVSHIMQRDFLAVEVGMPLEQVSQVLTEQESSLMQQDILIVQDGSYLGMGNVRDLLRTITELKIRTARYANPLTLLPGNVPVNEELDRLLEGACDFHVAYFDLNQFKAYNDRYGYARGDRVIRHLGDLLARHASAPDTFVGHIGGDDFVVIFRHGLWRAACERILEEFGQSVSEFYDPQHLKDGGIWAQGREGGRQFHELLGLAVGVVHPDPYRCPGFGEVAELAAEAKKAAKTTRLGPLYLSPRRAL</sequence>
<dbReference type="Pfam" id="PF00563">
    <property type="entry name" value="EAL"/>
    <property type="match status" value="1"/>
</dbReference>
<dbReference type="Pfam" id="PF00571">
    <property type="entry name" value="CBS"/>
    <property type="match status" value="1"/>
</dbReference>
<evidence type="ECO:0000313" key="5">
    <source>
        <dbReference type="EMBL" id="ANG61455.1"/>
    </source>
</evidence>
<dbReference type="InterPro" id="IPR050706">
    <property type="entry name" value="Cyclic-di-GMP_PDE-like"/>
</dbReference>
<reference evidence="6" key="1">
    <citation type="submission" date="2016-05" db="EMBL/GenBank/DDBJ databases">
        <authorList>
            <person name="Baek K."/>
            <person name="Yang S.-J."/>
        </authorList>
    </citation>
    <scope>NUCLEOTIDE SEQUENCE [LARGE SCALE GENOMIC DNA]</scope>
    <source>
        <strain evidence="6">ST58-10</strain>
    </source>
</reference>
<dbReference type="PROSITE" id="PS50883">
    <property type="entry name" value="EAL"/>
    <property type="match status" value="1"/>
</dbReference>
<accession>A0A1A9EU93</accession>
<dbReference type="InterPro" id="IPR000644">
    <property type="entry name" value="CBS_dom"/>
</dbReference>
<dbReference type="InterPro" id="IPR029787">
    <property type="entry name" value="Nucleotide_cyclase"/>
</dbReference>
<evidence type="ECO:0000259" key="2">
    <source>
        <dbReference type="PROSITE" id="PS50883"/>
    </source>
</evidence>
<dbReference type="InterPro" id="IPR000160">
    <property type="entry name" value="GGDEF_dom"/>
</dbReference>
<dbReference type="InterPro" id="IPR035919">
    <property type="entry name" value="EAL_sf"/>
</dbReference>
<dbReference type="Gene3D" id="3.20.20.450">
    <property type="entry name" value="EAL domain"/>
    <property type="match status" value="1"/>
</dbReference>
<reference evidence="5 6" key="2">
    <citation type="journal article" date="2018" name="Int. J. Syst. Evol. Microbiol.">
        <title>Marinobacterium aestuarii sp. nov., a benzene-degrading marine bacterium isolated from estuary sediment.</title>
        <authorList>
            <person name="Bae S.S."/>
            <person name="Jung J."/>
            <person name="Chung D."/>
            <person name="Baek K."/>
        </authorList>
    </citation>
    <scope>NUCLEOTIDE SEQUENCE [LARGE SCALE GENOMIC DNA]</scope>
    <source>
        <strain evidence="5 6">ST58-10</strain>
    </source>
</reference>
<gene>
    <name evidence="5" type="ORF">A8C75_02535</name>
</gene>
<dbReference type="PROSITE" id="PS51371">
    <property type="entry name" value="CBS"/>
    <property type="match status" value="1"/>
</dbReference>
<dbReference type="OrthoDB" id="1673646at2"/>
<dbReference type="KEGG" id="mars:A8C75_02535"/>
<dbReference type="InterPro" id="IPR001633">
    <property type="entry name" value="EAL_dom"/>
</dbReference>
<evidence type="ECO:0000256" key="1">
    <source>
        <dbReference type="PROSITE-ProRule" id="PRU00703"/>
    </source>
</evidence>
<dbReference type="Pfam" id="PF00990">
    <property type="entry name" value="GGDEF"/>
    <property type="match status" value="1"/>
</dbReference>